<dbReference type="EMBL" id="LFJN01000061">
    <property type="protein sequence ID" value="KPI34412.1"/>
    <property type="molecule type" value="Genomic_DNA"/>
</dbReference>
<dbReference type="PIRSF" id="PIRSF001112">
    <property type="entry name" value="Epoxide_hydrolase"/>
    <property type="match status" value="1"/>
</dbReference>
<organism evidence="5 6">
    <name type="scientific">Cyphellophora attinorum</name>
    <dbReference type="NCBI Taxonomy" id="1664694"/>
    <lineage>
        <taxon>Eukaryota</taxon>
        <taxon>Fungi</taxon>
        <taxon>Dikarya</taxon>
        <taxon>Ascomycota</taxon>
        <taxon>Pezizomycotina</taxon>
        <taxon>Eurotiomycetes</taxon>
        <taxon>Chaetothyriomycetidae</taxon>
        <taxon>Chaetothyriales</taxon>
        <taxon>Cyphellophoraceae</taxon>
        <taxon>Cyphellophora</taxon>
    </lineage>
</organism>
<sequence length="397" mass="45171">MSWDRLPAEATLHPKPFRANVSDQELEDFKDLLRLSKLGPKTYENLQSDGHFGISRNWLASAKDHWLHKYDWRKTEARINALPNFTVPIEHKDATLDIHFVALYSGKRDAPPLLLLHGWPGSFLEFVGTLELLKRKYTPENLPFSVIVPSLPGYGYSAGPPLHADFGCEDAARMMDKLMVGLGFDSFIAQGGDIGSVLARILVTTSDHCKTAHLNMSIVQPPHEGAIEALNEKERTAYKRAQDFATTGNAYARMHGTRPATIGLALSSSLWLSSHGRIGEKFQQWSDTDPSLDEMLDSVTLYWFTECFARCIHPYRQFLNQSFHTNPKYYIKKPFGYSWYPKELSPTPKDWVATTGNMTWFRAHDEGGHFAAWEKPEIFVRDMEDFTGELWDAVKSR</sequence>
<dbReference type="SUPFAM" id="SSF53474">
    <property type="entry name" value="alpha/beta-Hydrolases"/>
    <property type="match status" value="1"/>
</dbReference>
<comment type="similarity">
    <text evidence="1">Belongs to the peptidase S33 family.</text>
</comment>
<feature type="active site" description="Proton donor" evidence="3">
    <location>
        <position position="315"/>
    </location>
</feature>
<dbReference type="InterPro" id="IPR029058">
    <property type="entry name" value="AB_hydrolase_fold"/>
</dbReference>
<keyword evidence="6" id="KW-1185">Reference proteome</keyword>
<feature type="active site" description="Nucleophile" evidence="3">
    <location>
        <position position="193"/>
    </location>
</feature>
<dbReference type="Pfam" id="PF06441">
    <property type="entry name" value="EHN"/>
    <property type="match status" value="1"/>
</dbReference>
<accession>A0A0N1NWV1</accession>
<dbReference type="STRING" id="1664694.A0A0N1NWV1"/>
<dbReference type="AlphaFoldDB" id="A0A0N1NWV1"/>
<evidence type="ECO:0000259" key="4">
    <source>
        <dbReference type="Pfam" id="PF06441"/>
    </source>
</evidence>
<reference evidence="5 6" key="1">
    <citation type="submission" date="2015-06" db="EMBL/GenBank/DDBJ databases">
        <title>Draft genome of the ant-associated black yeast Phialophora attae CBS 131958.</title>
        <authorList>
            <person name="Moreno L.F."/>
            <person name="Stielow B.J."/>
            <person name="de Hoog S."/>
            <person name="Vicente V.A."/>
            <person name="Weiss V.A."/>
            <person name="de Vries M."/>
            <person name="Cruz L.M."/>
            <person name="Souza E.M."/>
        </authorList>
    </citation>
    <scope>NUCLEOTIDE SEQUENCE [LARGE SCALE GENOMIC DNA]</scope>
    <source>
        <strain evidence="5 6">CBS 131958</strain>
    </source>
</reference>
<evidence type="ECO:0000313" key="5">
    <source>
        <dbReference type="EMBL" id="KPI34412.1"/>
    </source>
</evidence>
<dbReference type="OrthoDB" id="7130006at2759"/>
<name>A0A0N1NWV1_9EURO</name>
<dbReference type="Gene3D" id="3.40.50.1820">
    <property type="entry name" value="alpha/beta hydrolase"/>
    <property type="match status" value="1"/>
</dbReference>
<evidence type="ECO:0000256" key="2">
    <source>
        <dbReference type="ARBA" id="ARBA00022801"/>
    </source>
</evidence>
<evidence type="ECO:0000256" key="1">
    <source>
        <dbReference type="ARBA" id="ARBA00010088"/>
    </source>
</evidence>
<gene>
    <name evidence="5" type="ORF">AB675_3890</name>
</gene>
<proteinExistence type="inferred from homology"/>
<dbReference type="InterPro" id="IPR010497">
    <property type="entry name" value="Epoxide_hydro_N"/>
</dbReference>
<protein>
    <submittedName>
        <fullName evidence="5">Epoxide hydrolase 1</fullName>
    </submittedName>
</protein>
<keyword evidence="2 5" id="KW-0378">Hydrolase</keyword>
<dbReference type="InterPro" id="IPR000639">
    <property type="entry name" value="Epox_hydrolase-like"/>
</dbReference>
<dbReference type="Proteomes" id="UP000038010">
    <property type="component" value="Unassembled WGS sequence"/>
</dbReference>
<dbReference type="GO" id="GO:0097176">
    <property type="term" value="P:epoxide metabolic process"/>
    <property type="evidence" value="ECO:0007669"/>
    <property type="project" value="TreeGrafter"/>
</dbReference>
<feature type="domain" description="Epoxide hydrolase N-terminal" evidence="4">
    <location>
        <begin position="14"/>
        <end position="126"/>
    </location>
</feature>
<dbReference type="PANTHER" id="PTHR21661">
    <property type="entry name" value="EPOXIDE HYDROLASE 1-RELATED"/>
    <property type="match status" value="1"/>
</dbReference>
<dbReference type="RefSeq" id="XP_017994375.1">
    <property type="nucleotide sequence ID" value="XM_018143982.1"/>
</dbReference>
<dbReference type="PANTHER" id="PTHR21661:SF39">
    <property type="entry name" value="HYDROLASE, PUTATIVE (AFU_ORTHOLOGUE AFUA_3G08960)-RELATED"/>
    <property type="match status" value="1"/>
</dbReference>
<dbReference type="PRINTS" id="PR00412">
    <property type="entry name" value="EPOXHYDRLASE"/>
</dbReference>
<evidence type="ECO:0000313" key="6">
    <source>
        <dbReference type="Proteomes" id="UP000038010"/>
    </source>
</evidence>
<dbReference type="GeneID" id="28735862"/>
<evidence type="ECO:0000256" key="3">
    <source>
        <dbReference type="PIRSR" id="PIRSR001112-1"/>
    </source>
</evidence>
<dbReference type="InterPro" id="IPR016292">
    <property type="entry name" value="Epoxide_hydrolase"/>
</dbReference>
<dbReference type="GO" id="GO:0004301">
    <property type="term" value="F:epoxide hydrolase activity"/>
    <property type="evidence" value="ECO:0007669"/>
    <property type="project" value="TreeGrafter"/>
</dbReference>
<feature type="active site" description="Proton acceptor" evidence="3">
    <location>
        <position position="369"/>
    </location>
</feature>
<comment type="caution">
    <text evidence="5">The sequence shown here is derived from an EMBL/GenBank/DDBJ whole genome shotgun (WGS) entry which is preliminary data.</text>
</comment>
<dbReference type="VEuPathDB" id="FungiDB:AB675_3890"/>